<evidence type="ECO:0000313" key="1">
    <source>
        <dbReference type="EMBL" id="KAG0007757.1"/>
    </source>
</evidence>
<gene>
    <name evidence="1" type="ORF">BGZ80_004264</name>
</gene>
<dbReference type="OrthoDB" id="3241014at2759"/>
<dbReference type="InterPro" id="IPR032675">
    <property type="entry name" value="LRR_dom_sf"/>
</dbReference>
<dbReference type="AlphaFoldDB" id="A0A9P6MMA4"/>
<reference evidence="1" key="1">
    <citation type="journal article" date="2020" name="Fungal Divers.">
        <title>Resolving the Mortierellaceae phylogeny through synthesis of multi-gene phylogenetics and phylogenomics.</title>
        <authorList>
            <person name="Vandepol N."/>
            <person name="Liber J."/>
            <person name="Desiro A."/>
            <person name="Na H."/>
            <person name="Kennedy M."/>
            <person name="Barry K."/>
            <person name="Grigoriev I.V."/>
            <person name="Miller A.N."/>
            <person name="O'Donnell K."/>
            <person name="Stajich J.E."/>
            <person name="Bonito G."/>
        </authorList>
    </citation>
    <scope>NUCLEOTIDE SEQUENCE</scope>
    <source>
        <strain evidence="1">NRRL 2769</strain>
    </source>
</reference>
<protein>
    <recommendedName>
        <fullName evidence="3">F-box domain-containing protein</fullName>
    </recommendedName>
</protein>
<organism evidence="1 2">
    <name type="scientific">Entomortierella chlamydospora</name>
    <dbReference type="NCBI Taxonomy" id="101097"/>
    <lineage>
        <taxon>Eukaryota</taxon>
        <taxon>Fungi</taxon>
        <taxon>Fungi incertae sedis</taxon>
        <taxon>Mucoromycota</taxon>
        <taxon>Mortierellomycotina</taxon>
        <taxon>Mortierellomycetes</taxon>
        <taxon>Mortierellales</taxon>
        <taxon>Mortierellaceae</taxon>
        <taxon>Entomortierella</taxon>
    </lineage>
</organism>
<dbReference type="Proteomes" id="UP000703661">
    <property type="component" value="Unassembled WGS sequence"/>
</dbReference>
<proteinExistence type="predicted"/>
<dbReference type="SUPFAM" id="SSF52047">
    <property type="entry name" value="RNI-like"/>
    <property type="match status" value="1"/>
</dbReference>
<comment type="caution">
    <text evidence="1">The sequence shown here is derived from an EMBL/GenBank/DDBJ whole genome shotgun (WGS) entry which is preliminary data.</text>
</comment>
<sequence>MSPLQQPHPIELPEIVLHIAQYLEVANTLALYATSKSLRALLAPLVWREVHFGQPATLDLDQEPFVRRIRFKQNQNDDENYSLGVLLENESLIRSLSIYNYASFIPLKLAENCTKLESLTMRGFSSCRNSKEAAEYRDCYRSLMLKQRASLHSLTLLNWVFNPGNIPLPDDPLWNLVSSPSDVQSLRSLTLRHCRVRGRHLLSFYMICQQLEALELVDTEIELSELRSIAEMQGGKDFPTAPQYPRLHELTLQKMSEFRPPQQLELIICECPRLRTLNWDVTSSFESPKREFINYLVSSKWPELDSITINSLATFVTNQDLYRILQSTNQSFRRFDVHIDKIQPATLSLLRKDHFATLQTIDLTSNRDDFRGDWVIEVLTSCPALQVIKARDVTKDEIINAPPWVCLGLRHFAVYIHIGVPESGVNGRYTKEEIQQCRLIFEQLGRLKELRVLDMLTPFIPTRSAIEKQYGNPQNELFYPTSLPLRLKAGLGLLWGLTKLEKVCFWEGVHATPEKELVWMVDHWKRLKQLMGGWRIAKGTAVSVQDKYLWAGKLQEWMEQRGVSTKFCYREEYVLRDQTKVKFEDYCGSSDDEDDGGN</sequence>
<evidence type="ECO:0008006" key="3">
    <source>
        <dbReference type="Google" id="ProtNLM"/>
    </source>
</evidence>
<keyword evidence="2" id="KW-1185">Reference proteome</keyword>
<evidence type="ECO:0000313" key="2">
    <source>
        <dbReference type="Proteomes" id="UP000703661"/>
    </source>
</evidence>
<dbReference type="Gene3D" id="3.80.10.10">
    <property type="entry name" value="Ribonuclease Inhibitor"/>
    <property type="match status" value="1"/>
</dbReference>
<dbReference type="EMBL" id="JAAAID010002194">
    <property type="protein sequence ID" value="KAG0007757.1"/>
    <property type="molecule type" value="Genomic_DNA"/>
</dbReference>
<accession>A0A9P6MMA4</accession>
<name>A0A9P6MMA4_9FUNG</name>